<feature type="non-terminal residue" evidence="1">
    <location>
        <position position="87"/>
    </location>
</feature>
<dbReference type="RefSeq" id="WP_185096931.1">
    <property type="nucleotide sequence ID" value="NZ_JSVA01000044.1"/>
</dbReference>
<dbReference type="AlphaFoldDB" id="A0A0L8AGB4"/>
<evidence type="ECO:0000313" key="1">
    <source>
        <dbReference type="EMBL" id="KOF01331.1"/>
    </source>
</evidence>
<dbReference type="Gene3D" id="2.60.40.2030">
    <property type="match status" value="1"/>
</dbReference>
<dbReference type="InterPro" id="IPR038081">
    <property type="entry name" value="CalX-like_sf"/>
</dbReference>
<dbReference type="SUPFAM" id="SSF141072">
    <property type="entry name" value="CalX-like"/>
    <property type="match status" value="1"/>
</dbReference>
<evidence type="ECO:0000313" key="2">
    <source>
        <dbReference type="Proteomes" id="UP000036908"/>
    </source>
</evidence>
<accession>A0A0L8AGB4</accession>
<feature type="non-terminal residue" evidence="1">
    <location>
        <position position="1"/>
    </location>
</feature>
<dbReference type="EMBL" id="JSVA01000044">
    <property type="protein sequence ID" value="KOF01331.1"/>
    <property type="molecule type" value="Genomic_DNA"/>
</dbReference>
<protein>
    <recommendedName>
        <fullName evidence="3">Calx-beta domain-containing protein</fullName>
    </recommendedName>
</protein>
<gene>
    <name evidence="1" type="ORF">OB69_18165</name>
</gene>
<proteinExistence type="predicted"/>
<sequence>KDAAGNDATLTLAAPGAANSLGNNKALVVEAFPTVTLSVSNTTIAEAAGTSTITATLSAVSSQDVTVTLAYSGTATSGIDYNNTAST</sequence>
<name>A0A0L8AGB4_9BACT</name>
<reference evidence="2" key="1">
    <citation type="submission" date="2014-11" db="EMBL/GenBank/DDBJ databases">
        <title>Genome sequencing of Roseivirga sp. D-25.</title>
        <authorList>
            <person name="Selvaratnam C."/>
            <person name="Thevarajoo S."/>
            <person name="Goh K.M."/>
            <person name="Eee R."/>
            <person name="Chan K.-G."/>
            <person name="Chong C.S."/>
        </authorList>
    </citation>
    <scope>NUCLEOTIDE SEQUENCE [LARGE SCALE GENOMIC DNA]</scope>
    <source>
        <strain evidence="2">D-25</strain>
    </source>
</reference>
<organism evidence="1 2">
    <name type="scientific">Roseivirga seohaensis subsp. aquiponti</name>
    <dbReference type="NCBI Taxonomy" id="1566026"/>
    <lineage>
        <taxon>Bacteria</taxon>
        <taxon>Pseudomonadati</taxon>
        <taxon>Bacteroidota</taxon>
        <taxon>Cytophagia</taxon>
        <taxon>Cytophagales</taxon>
        <taxon>Roseivirgaceae</taxon>
        <taxon>Roseivirga</taxon>
    </lineage>
</organism>
<comment type="caution">
    <text evidence="1">The sequence shown here is derived from an EMBL/GenBank/DDBJ whole genome shotgun (WGS) entry which is preliminary data.</text>
</comment>
<evidence type="ECO:0008006" key="3">
    <source>
        <dbReference type="Google" id="ProtNLM"/>
    </source>
</evidence>
<keyword evidence="2" id="KW-1185">Reference proteome</keyword>
<dbReference type="Proteomes" id="UP000036908">
    <property type="component" value="Unassembled WGS sequence"/>
</dbReference>